<protein>
    <submittedName>
        <fullName evidence="1">Uncharacterized protein</fullName>
    </submittedName>
</protein>
<dbReference type="AlphaFoldDB" id="A0AA39MIH8"/>
<gene>
    <name evidence="1" type="ORF">EV420DRAFT_1281667</name>
</gene>
<dbReference type="EMBL" id="JAUEPS010000147">
    <property type="protein sequence ID" value="KAK0435572.1"/>
    <property type="molecule type" value="Genomic_DNA"/>
</dbReference>
<evidence type="ECO:0000313" key="1">
    <source>
        <dbReference type="EMBL" id="KAK0435572.1"/>
    </source>
</evidence>
<name>A0AA39MIH8_ARMTA</name>
<sequence>KFVADQTGAESAAVTTDLSGKTLVLIGANVVLGSEAAKHFTRTNPARFAQDCMR</sequence>
<dbReference type="RefSeq" id="XP_060322012.1">
    <property type="nucleotide sequence ID" value="XM_060468274.1"/>
</dbReference>
<comment type="caution">
    <text evidence="1">The sequence shown here is derived from an EMBL/GenBank/DDBJ whole genome shotgun (WGS) entry which is preliminary data.</text>
</comment>
<accession>A0AA39MIH8</accession>
<keyword evidence="2" id="KW-1185">Reference proteome</keyword>
<feature type="non-terminal residue" evidence="1">
    <location>
        <position position="1"/>
    </location>
</feature>
<proteinExistence type="predicted"/>
<dbReference type="Proteomes" id="UP001175211">
    <property type="component" value="Unassembled WGS sequence"/>
</dbReference>
<reference evidence="1" key="1">
    <citation type="submission" date="2023-06" db="EMBL/GenBank/DDBJ databases">
        <authorList>
            <consortium name="Lawrence Berkeley National Laboratory"/>
            <person name="Ahrendt S."/>
            <person name="Sahu N."/>
            <person name="Indic B."/>
            <person name="Wong-Bajracharya J."/>
            <person name="Merenyi Z."/>
            <person name="Ke H.-M."/>
            <person name="Monk M."/>
            <person name="Kocsube S."/>
            <person name="Drula E."/>
            <person name="Lipzen A."/>
            <person name="Balint B."/>
            <person name="Henrissat B."/>
            <person name="Andreopoulos B."/>
            <person name="Martin F.M."/>
            <person name="Harder C.B."/>
            <person name="Rigling D."/>
            <person name="Ford K.L."/>
            <person name="Foster G.D."/>
            <person name="Pangilinan J."/>
            <person name="Papanicolaou A."/>
            <person name="Barry K."/>
            <person name="LaButti K."/>
            <person name="Viragh M."/>
            <person name="Koriabine M."/>
            <person name="Yan M."/>
            <person name="Riley R."/>
            <person name="Champramary S."/>
            <person name="Plett K.L."/>
            <person name="Tsai I.J."/>
            <person name="Slot J."/>
            <person name="Sipos G."/>
            <person name="Plett J."/>
            <person name="Nagy L.G."/>
            <person name="Grigoriev I.V."/>
        </authorList>
    </citation>
    <scope>NUCLEOTIDE SEQUENCE</scope>
    <source>
        <strain evidence="1">CCBAS 213</strain>
    </source>
</reference>
<organism evidence="1 2">
    <name type="scientific">Armillaria tabescens</name>
    <name type="common">Ringless honey mushroom</name>
    <name type="synonym">Agaricus tabescens</name>
    <dbReference type="NCBI Taxonomy" id="1929756"/>
    <lineage>
        <taxon>Eukaryota</taxon>
        <taxon>Fungi</taxon>
        <taxon>Dikarya</taxon>
        <taxon>Basidiomycota</taxon>
        <taxon>Agaricomycotina</taxon>
        <taxon>Agaricomycetes</taxon>
        <taxon>Agaricomycetidae</taxon>
        <taxon>Agaricales</taxon>
        <taxon>Marasmiineae</taxon>
        <taxon>Physalacriaceae</taxon>
        <taxon>Desarmillaria</taxon>
    </lineage>
</organism>
<evidence type="ECO:0000313" key="2">
    <source>
        <dbReference type="Proteomes" id="UP001175211"/>
    </source>
</evidence>
<dbReference type="GeneID" id="85351822"/>